<keyword evidence="1" id="KW-0812">Transmembrane</keyword>
<dbReference type="EMBL" id="CAJNNV010033311">
    <property type="protein sequence ID" value="CAE8643228.1"/>
    <property type="molecule type" value="Genomic_DNA"/>
</dbReference>
<dbReference type="Proteomes" id="UP000654075">
    <property type="component" value="Unassembled WGS sequence"/>
</dbReference>
<protein>
    <submittedName>
        <fullName evidence="2">Uncharacterized protein</fullName>
    </submittedName>
</protein>
<name>A0A813I000_POLGL</name>
<keyword evidence="3" id="KW-1185">Reference proteome</keyword>
<reference evidence="2" key="1">
    <citation type="submission" date="2021-02" db="EMBL/GenBank/DDBJ databases">
        <authorList>
            <person name="Dougan E. K."/>
            <person name="Rhodes N."/>
            <person name="Thang M."/>
            <person name="Chan C."/>
        </authorList>
    </citation>
    <scope>NUCLEOTIDE SEQUENCE</scope>
</reference>
<proteinExistence type="predicted"/>
<evidence type="ECO:0000256" key="1">
    <source>
        <dbReference type="SAM" id="Phobius"/>
    </source>
</evidence>
<accession>A0A813I000</accession>
<sequence length="113" mass="12978">MWHGSEIIFVPCVLPISCSMTAFMAAMANSPELFIDLGFEDKKKDPLYNAMVQTPQGKKAHVEDIQLGRSQERWYIVRYDDDRTRHFAAKELEPVSCAPKRKACDVETETIRK</sequence>
<evidence type="ECO:0000313" key="2">
    <source>
        <dbReference type="EMBL" id="CAE8643228.1"/>
    </source>
</evidence>
<keyword evidence="1" id="KW-1133">Transmembrane helix</keyword>
<feature type="transmembrane region" description="Helical" evidence="1">
    <location>
        <begin position="7"/>
        <end position="28"/>
    </location>
</feature>
<dbReference type="AlphaFoldDB" id="A0A813I000"/>
<keyword evidence="1" id="KW-0472">Membrane</keyword>
<gene>
    <name evidence="2" type="ORF">PGLA1383_LOCUS57591</name>
</gene>
<evidence type="ECO:0000313" key="3">
    <source>
        <dbReference type="Proteomes" id="UP000654075"/>
    </source>
</evidence>
<organism evidence="2 3">
    <name type="scientific">Polarella glacialis</name>
    <name type="common">Dinoflagellate</name>
    <dbReference type="NCBI Taxonomy" id="89957"/>
    <lineage>
        <taxon>Eukaryota</taxon>
        <taxon>Sar</taxon>
        <taxon>Alveolata</taxon>
        <taxon>Dinophyceae</taxon>
        <taxon>Suessiales</taxon>
        <taxon>Suessiaceae</taxon>
        <taxon>Polarella</taxon>
    </lineage>
</organism>
<feature type="non-terminal residue" evidence="2">
    <location>
        <position position="113"/>
    </location>
</feature>
<comment type="caution">
    <text evidence="2">The sequence shown here is derived from an EMBL/GenBank/DDBJ whole genome shotgun (WGS) entry which is preliminary data.</text>
</comment>